<dbReference type="SUPFAM" id="SSF56349">
    <property type="entry name" value="DNA breaking-rejoining enzymes"/>
    <property type="match status" value="1"/>
</dbReference>
<keyword evidence="3" id="KW-0238">DNA-binding</keyword>
<dbReference type="InterPro" id="IPR011010">
    <property type="entry name" value="DNA_brk_join_enz"/>
</dbReference>
<dbReference type="EMBL" id="JAWLIP010000001">
    <property type="protein sequence ID" value="MDV6225652.1"/>
    <property type="molecule type" value="Genomic_DNA"/>
</dbReference>
<comment type="similarity">
    <text evidence="1">Belongs to the 'phage' integrase family.</text>
</comment>
<proteinExistence type="inferred from homology"/>
<keyword evidence="8" id="KW-1185">Reference proteome</keyword>
<evidence type="ECO:0000259" key="6">
    <source>
        <dbReference type="PROSITE" id="PS51898"/>
    </source>
</evidence>
<dbReference type="PANTHER" id="PTHR30349:SF41">
    <property type="entry name" value="INTEGRASE_RECOMBINASE PROTEIN MJ0367-RELATED"/>
    <property type="match status" value="1"/>
</dbReference>
<dbReference type="InterPro" id="IPR013762">
    <property type="entry name" value="Integrase-like_cat_sf"/>
</dbReference>
<comment type="caution">
    <text evidence="7">The sequence shown here is derived from an EMBL/GenBank/DDBJ whole genome shotgun (WGS) entry which is preliminary data.</text>
</comment>
<dbReference type="InterPro" id="IPR050090">
    <property type="entry name" value="Tyrosine_recombinase_XerCD"/>
</dbReference>
<dbReference type="Gene3D" id="1.10.150.130">
    <property type="match status" value="1"/>
</dbReference>
<reference evidence="7 8" key="1">
    <citation type="submission" date="2023-10" db="EMBL/GenBank/DDBJ databases">
        <authorList>
            <person name="Venkata Ramana C."/>
            <person name="Sasikala C."/>
            <person name="Dhurka M."/>
        </authorList>
    </citation>
    <scope>NUCLEOTIDE SEQUENCE [LARGE SCALE GENOMIC DNA]</scope>
    <source>
        <strain evidence="7 8">KCTC 32151</strain>
    </source>
</reference>
<keyword evidence="2" id="KW-0229">DNA integration</keyword>
<dbReference type="PANTHER" id="PTHR30349">
    <property type="entry name" value="PHAGE INTEGRASE-RELATED"/>
    <property type="match status" value="1"/>
</dbReference>
<dbReference type="PROSITE" id="PS51898">
    <property type="entry name" value="TYR_RECOMBINASE"/>
    <property type="match status" value="1"/>
</dbReference>
<sequence length="426" mass="49650">MEIHRILGDKVRLYRRAEGGPWHCSTFLQSKEWRKSTKERSLSRAKDVAEDWYFQLTAKARYGELKTGKSFKEAARTFEKEYEAITRGRRSPKWVQGHKDRIRLHLLPFFGDRLIADITSGAAQEYRVHRMSPPEPEKGADKDAGEAEAKSWKAPARNTLHNEIVTLSMVLKTAQRHGWIEQVPDLSDPYRRQSKIERRPWFTPNEYKQLYEATRRNAAHPKNKRFKWHAEQLHDFVLFMANTGLRPDEVKWLEFRDVEIVDDEYSGEWILEIEVRGKRGVGYCKSMPGAVRPYERLRDRARPKDGAASESVDDAFMAKPQPTDRLFPNEFKKMFNGILADNNLKFDRNGKARTAYSLRHSYICFRLLEGADIYQVAKNCRTSVEMIEKHYAAHLKDMIDTSLVNVRRERQRKIAESAKDGDTAGT</sequence>
<feature type="region of interest" description="Disordered" evidence="5">
    <location>
        <begin position="129"/>
        <end position="152"/>
    </location>
</feature>
<feature type="domain" description="Tyr recombinase" evidence="6">
    <location>
        <begin position="197"/>
        <end position="408"/>
    </location>
</feature>
<evidence type="ECO:0000256" key="3">
    <source>
        <dbReference type="ARBA" id="ARBA00023125"/>
    </source>
</evidence>
<evidence type="ECO:0000256" key="5">
    <source>
        <dbReference type="SAM" id="MobiDB-lite"/>
    </source>
</evidence>
<gene>
    <name evidence="7" type="ORF">R2G56_05080</name>
</gene>
<evidence type="ECO:0000313" key="7">
    <source>
        <dbReference type="EMBL" id="MDV6225652.1"/>
    </source>
</evidence>
<evidence type="ECO:0000256" key="4">
    <source>
        <dbReference type="ARBA" id="ARBA00023172"/>
    </source>
</evidence>
<name>A0ABU4AHD4_9HYPH</name>
<dbReference type="Gene3D" id="1.10.443.10">
    <property type="entry name" value="Intergrase catalytic core"/>
    <property type="match status" value="1"/>
</dbReference>
<evidence type="ECO:0000256" key="2">
    <source>
        <dbReference type="ARBA" id="ARBA00022908"/>
    </source>
</evidence>
<evidence type="ECO:0000313" key="8">
    <source>
        <dbReference type="Proteomes" id="UP001185659"/>
    </source>
</evidence>
<evidence type="ECO:0000256" key="1">
    <source>
        <dbReference type="ARBA" id="ARBA00008857"/>
    </source>
</evidence>
<dbReference type="InterPro" id="IPR002104">
    <property type="entry name" value="Integrase_catalytic"/>
</dbReference>
<accession>A0ABU4AHD4</accession>
<dbReference type="InterPro" id="IPR010998">
    <property type="entry name" value="Integrase_recombinase_N"/>
</dbReference>
<keyword evidence="4" id="KW-0233">DNA recombination</keyword>
<dbReference type="Proteomes" id="UP001185659">
    <property type="component" value="Unassembled WGS sequence"/>
</dbReference>
<organism evidence="7 8">
    <name type="scientific">Nitratireductor aquimarinus</name>
    <dbReference type="NCBI Taxonomy" id="889300"/>
    <lineage>
        <taxon>Bacteria</taxon>
        <taxon>Pseudomonadati</taxon>
        <taxon>Pseudomonadota</taxon>
        <taxon>Alphaproteobacteria</taxon>
        <taxon>Hyphomicrobiales</taxon>
        <taxon>Phyllobacteriaceae</taxon>
        <taxon>Nitratireductor</taxon>
    </lineage>
</organism>
<dbReference type="RefSeq" id="WP_317560638.1">
    <property type="nucleotide sequence ID" value="NZ_JAWLIP010000001.1"/>
</dbReference>
<protein>
    <submittedName>
        <fullName evidence="7">Site-specific integrase</fullName>
    </submittedName>
</protein>
<feature type="compositionally biased region" description="Basic and acidic residues" evidence="5">
    <location>
        <begin position="135"/>
        <end position="151"/>
    </location>
</feature>